<accession>A0A6J1TK94</accession>
<keyword evidence="2" id="KW-1185">Reference proteome</keyword>
<dbReference type="PANTHER" id="PTHR46481:SF9">
    <property type="entry name" value="ZINC FINGER BED DOMAIN-CONTAINING PROTEIN 1-LIKE"/>
    <property type="match status" value="1"/>
</dbReference>
<sequence>MAERVVSQYQWIWNFGMTYERGRLLKNVPEADVINVLKAYIKAMKPVEKICTILGGEKYATCSYILPMLYLLDPDSPLYGGDDLLNLGEPNPEAANDDIPLSANPEMIPTNIQKSVVKFLKKRFKPDPEDDHREVDYVSARECYGVLARCSFLDPRFRDEILEEDRDHAKALLLEDAKTMVPPSGNSTSGSNSGGSNVAAVKTLSKIFKKRRLAAAFGDDEDGGVGSDSQPTMEARLQAEMQRYEQLPPIETDSDPFQWWKVHSASLPIMSKLARQFLIITGTSVPSERVFSTGGDVIVDTRCSLSGHNAEILIFCSKNEKYLPIG</sequence>
<protein>
    <submittedName>
        <fullName evidence="3">Uncharacterized protein LOC113216569</fullName>
    </submittedName>
</protein>
<gene>
    <name evidence="3" type="primary">LOC113216569</name>
</gene>
<reference evidence="3" key="1">
    <citation type="submission" date="2025-08" db="UniProtKB">
        <authorList>
            <consortium name="RefSeq"/>
        </authorList>
    </citation>
    <scope>IDENTIFICATION</scope>
    <source>
        <tissue evidence="3">Whole organism</tissue>
    </source>
</reference>
<dbReference type="InterPro" id="IPR052035">
    <property type="entry name" value="ZnF_BED_domain_contain"/>
</dbReference>
<evidence type="ECO:0000259" key="1">
    <source>
        <dbReference type="Pfam" id="PF05699"/>
    </source>
</evidence>
<dbReference type="GeneID" id="113216569"/>
<dbReference type="GO" id="GO:0046983">
    <property type="term" value="F:protein dimerization activity"/>
    <property type="evidence" value="ECO:0007669"/>
    <property type="project" value="InterPro"/>
</dbReference>
<dbReference type="PANTHER" id="PTHR46481">
    <property type="entry name" value="ZINC FINGER BED DOMAIN-CONTAINING PROTEIN 4"/>
    <property type="match status" value="1"/>
</dbReference>
<name>A0A6J1TK94_FRAOC</name>
<dbReference type="SUPFAM" id="SSF53098">
    <property type="entry name" value="Ribonuclease H-like"/>
    <property type="match status" value="1"/>
</dbReference>
<evidence type="ECO:0000313" key="2">
    <source>
        <dbReference type="Proteomes" id="UP000504606"/>
    </source>
</evidence>
<dbReference type="RefSeq" id="XP_026292100.2">
    <property type="nucleotide sequence ID" value="XM_026436315.2"/>
</dbReference>
<dbReference type="Proteomes" id="UP000504606">
    <property type="component" value="Unplaced"/>
</dbReference>
<dbReference type="InterPro" id="IPR012337">
    <property type="entry name" value="RNaseH-like_sf"/>
</dbReference>
<dbReference type="InterPro" id="IPR008906">
    <property type="entry name" value="HATC_C_dom"/>
</dbReference>
<dbReference type="Pfam" id="PF05699">
    <property type="entry name" value="Dimer_Tnp_hAT"/>
    <property type="match status" value="1"/>
</dbReference>
<organism evidence="2 3">
    <name type="scientific">Frankliniella occidentalis</name>
    <name type="common">Western flower thrips</name>
    <name type="synonym">Euthrips occidentalis</name>
    <dbReference type="NCBI Taxonomy" id="133901"/>
    <lineage>
        <taxon>Eukaryota</taxon>
        <taxon>Metazoa</taxon>
        <taxon>Ecdysozoa</taxon>
        <taxon>Arthropoda</taxon>
        <taxon>Hexapoda</taxon>
        <taxon>Insecta</taxon>
        <taxon>Pterygota</taxon>
        <taxon>Neoptera</taxon>
        <taxon>Paraneoptera</taxon>
        <taxon>Thysanoptera</taxon>
        <taxon>Terebrantia</taxon>
        <taxon>Thripoidea</taxon>
        <taxon>Thripidae</taxon>
        <taxon>Frankliniella</taxon>
    </lineage>
</organism>
<dbReference type="KEGG" id="foc:113216569"/>
<dbReference type="OrthoDB" id="1607513at2759"/>
<feature type="domain" description="HAT C-terminal dimerisation" evidence="1">
    <location>
        <begin position="246"/>
        <end position="317"/>
    </location>
</feature>
<proteinExistence type="predicted"/>
<evidence type="ECO:0000313" key="3">
    <source>
        <dbReference type="RefSeq" id="XP_026292100.2"/>
    </source>
</evidence>
<dbReference type="AlphaFoldDB" id="A0A6J1TK94"/>